<keyword evidence="10" id="KW-1185">Reference proteome</keyword>
<dbReference type="Pfam" id="PF14752">
    <property type="entry name" value="RBP_receptor"/>
    <property type="match status" value="1"/>
</dbReference>
<dbReference type="Proteomes" id="UP001159405">
    <property type="component" value="Unassembled WGS sequence"/>
</dbReference>
<keyword evidence="6 8" id="KW-0472">Membrane</keyword>
<feature type="transmembrane region" description="Helical" evidence="8">
    <location>
        <begin position="38"/>
        <end position="65"/>
    </location>
</feature>
<evidence type="ECO:0008006" key="11">
    <source>
        <dbReference type="Google" id="ProtNLM"/>
    </source>
</evidence>
<keyword evidence="2" id="KW-0813">Transport</keyword>
<keyword evidence="3" id="KW-1003">Cell membrane</keyword>
<evidence type="ECO:0000256" key="5">
    <source>
        <dbReference type="ARBA" id="ARBA00022989"/>
    </source>
</evidence>
<evidence type="ECO:0000256" key="3">
    <source>
        <dbReference type="ARBA" id="ARBA00022475"/>
    </source>
</evidence>
<keyword evidence="5 8" id="KW-1133">Transmembrane helix</keyword>
<feature type="transmembrane region" description="Helical" evidence="8">
    <location>
        <begin position="6"/>
        <end position="26"/>
    </location>
</feature>
<evidence type="ECO:0000256" key="8">
    <source>
        <dbReference type="SAM" id="Phobius"/>
    </source>
</evidence>
<evidence type="ECO:0000256" key="7">
    <source>
        <dbReference type="ARBA" id="ARBA00023170"/>
    </source>
</evidence>
<name>A0ABN8PL99_9CNID</name>
<evidence type="ECO:0000313" key="10">
    <source>
        <dbReference type="Proteomes" id="UP001159405"/>
    </source>
</evidence>
<keyword evidence="7" id="KW-0675">Receptor</keyword>
<evidence type="ECO:0000256" key="2">
    <source>
        <dbReference type="ARBA" id="ARBA00022448"/>
    </source>
</evidence>
<feature type="transmembrane region" description="Helical" evidence="8">
    <location>
        <begin position="177"/>
        <end position="203"/>
    </location>
</feature>
<comment type="subcellular location">
    <subcellularLocation>
        <location evidence="1">Cell membrane</location>
        <topology evidence="1">Multi-pass membrane protein</topology>
    </subcellularLocation>
</comment>
<dbReference type="PANTHER" id="PTHR21444">
    <property type="entry name" value="COILED-COIL DOMAIN-CONTAINING PROTEIN 180"/>
    <property type="match status" value="1"/>
</dbReference>
<dbReference type="EMBL" id="CALNXK010000078">
    <property type="protein sequence ID" value="CAH3146280.1"/>
    <property type="molecule type" value="Genomic_DNA"/>
</dbReference>
<feature type="transmembrane region" description="Helical" evidence="8">
    <location>
        <begin position="123"/>
        <end position="148"/>
    </location>
</feature>
<feature type="transmembrane region" description="Helical" evidence="8">
    <location>
        <begin position="71"/>
        <end position="90"/>
    </location>
</feature>
<evidence type="ECO:0000313" key="9">
    <source>
        <dbReference type="EMBL" id="CAH3146280.1"/>
    </source>
</evidence>
<protein>
    <recommendedName>
        <fullName evidence="11">Vomeronasal type-1 receptor</fullName>
    </recommendedName>
</protein>
<organism evidence="9 10">
    <name type="scientific">Porites lobata</name>
    <dbReference type="NCBI Taxonomy" id="104759"/>
    <lineage>
        <taxon>Eukaryota</taxon>
        <taxon>Metazoa</taxon>
        <taxon>Cnidaria</taxon>
        <taxon>Anthozoa</taxon>
        <taxon>Hexacorallia</taxon>
        <taxon>Scleractinia</taxon>
        <taxon>Fungiina</taxon>
        <taxon>Poritidae</taxon>
        <taxon>Porites</taxon>
    </lineage>
</organism>
<dbReference type="InterPro" id="IPR026612">
    <property type="entry name" value="STRA6-like"/>
</dbReference>
<reference evidence="9 10" key="1">
    <citation type="submission" date="2022-05" db="EMBL/GenBank/DDBJ databases">
        <authorList>
            <consortium name="Genoscope - CEA"/>
            <person name="William W."/>
        </authorList>
    </citation>
    <scope>NUCLEOTIDE SEQUENCE [LARGE SCALE GENOMIC DNA]</scope>
</reference>
<keyword evidence="4 8" id="KW-0812">Transmembrane</keyword>
<evidence type="ECO:0000256" key="1">
    <source>
        <dbReference type="ARBA" id="ARBA00004651"/>
    </source>
</evidence>
<evidence type="ECO:0000256" key="4">
    <source>
        <dbReference type="ARBA" id="ARBA00022692"/>
    </source>
</evidence>
<evidence type="ECO:0000256" key="6">
    <source>
        <dbReference type="ARBA" id="ARBA00023136"/>
    </source>
</evidence>
<accession>A0ABN8PL99</accession>
<dbReference type="PANTHER" id="PTHR21444:SF15">
    <property type="entry name" value="RECEPTOR FOR RETINOL UPTAKE STRA6"/>
    <property type="match status" value="1"/>
</dbReference>
<proteinExistence type="predicted"/>
<gene>
    <name evidence="9" type="ORF">PLOB_00044973</name>
</gene>
<sequence length="291" mass="33493">MVAAIVIFQLLVSFVGPFAVCEKTLTKTYCSNDSCKDFLGVIFGSLQTAYIFSWFISAILLLHFMKCHRPTVIIAIVLWCFQLFLGHFVFRDRTLPKITITVNNRFLSKKKRKKTNMQTNKRLYSIISYFFFFYNVLVGLFSCLLRIFKGTVLGVLFLGRIDRTVLMQGFQTWDPAFVAYLGFINVLVAHSHPVVLMFCQLLINRHNNRCFESENSLTNICSLECESSYECGSADEKFGILSDKGSFKTYDAHYTRNLRNWRLSVTAVNRWQSRVSFCFPSIIAFSSLSTT</sequence>
<comment type="caution">
    <text evidence="9">The sequence shown here is derived from an EMBL/GenBank/DDBJ whole genome shotgun (WGS) entry which is preliminary data.</text>
</comment>